<feature type="transmembrane region" description="Helical" evidence="1">
    <location>
        <begin position="7"/>
        <end position="30"/>
    </location>
</feature>
<keyword evidence="1" id="KW-1133">Transmembrane helix</keyword>
<dbReference type="STRING" id="671065.MetMK1DRAFT_00030580"/>
<protein>
    <recommendedName>
        <fullName evidence="4">Thermopsin</fullName>
    </recommendedName>
</protein>
<organism evidence="2 3">
    <name type="scientific">Metallosphaera yellowstonensis MK1</name>
    <dbReference type="NCBI Taxonomy" id="671065"/>
    <lineage>
        <taxon>Archaea</taxon>
        <taxon>Thermoproteota</taxon>
        <taxon>Thermoprotei</taxon>
        <taxon>Sulfolobales</taxon>
        <taxon>Sulfolobaceae</taxon>
        <taxon>Metallosphaera</taxon>
    </lineage>
</organism>
<evidence type="ECO:0000313" key="2">
    <source>
        <dbReference type="EMBL" id="EHP68615.1"/>
    </source>
</evidence>
<proteinExistence type="predicted"/>
<keyword evidence="3" id="KW-1185">Reference proteome</keyword>
<evidence type="ECO:0008006" key="4">
    <source>
        <dbReference type="Google" id="ProtNLM"/>
    </source>
</evidence>
<evidence type="ECO:0000256" key="1">
    <source>
        <dbReference type="SAM" id="Phobius"/>
    </source>
</evidence>
<name>H2C8Y9_9CREN</name>
<dbReference type="eggNOG" id="arCOG05899">
    <property type="taxonomic scope" value="Archaea"/>
</dbReference>
<dbReference type="EMBL" id="JH597770">
    <property type="protein sequence ID" value="EHP68615.1"/>
    <property type="molecule type" value="Genomic_DNA"/>
</dbReference>
<sequence>MSRHTLIPVTILIVMVVGLVSPVVGSLVFYPTGNQALPYQVPLSLEYSLKVYNQSTSGNHTVTKLVEEALIMYQAQLLKGTLIQVHVNSNFTPLENFTPVRSGAYNLSYVLSPLSPLYPYIYPGFLSNSTSYAISTPNSYLILSYVNATNVTLMGNYYRAFIYRELSPSLMSLTVLEDGVLYQENQTHGSLNYVLTLRNFSLSQDIQTLNVTQTQGYLYSNLTYSSFSRTFQPSGYLEYVYPAEFPGGLLASAVYQVEPFQAFPLGGFTSFHNMFVNFVLNVGNMTQIPSNFVIVNGSSATWNGVAYTLVGNTLLNLSNGTVQVSVYKHVETIGNITASTTYIYVANGLLVEEEYNQSYPGGYAFKLVLIPNGYIDPNQHFPDVTGYSNDTLPYKPVHPTSAFVYTVVATLIIVAILVILHRRL</sequence>
<dbReference type="AlphaFoldDB" id="H2C8Y9"/>
<feature type="transmembrane region" description="Helical" evidence="1">
    <location>
        <begin position="402"/>
        <end position="420"/>
    </location>
</feature>
<reference evidence="2 3" key="1">
    <citation type="submission" date="2012-01" db="EMBL/GenBank/DDBJ databases">
        <title>Improved High-Quality Draft sequence of Metallosphaera yellowstonensis MK1.</title>
        <authorList>
            <consortium name="US DOE Joint Genome Institute"/>
            <person name="Lucas S."/>
            <person name="Han J."/>
            <person name="Cheng J.-F."/>
            <person name="Goodwin L."/>
            <person name="Pitluck S."/>
            <person name="Peters L."/>
            <person name="Teshima H."/>
            <person name="Detter J.C."/>
            <person name="Han C."/>
            <person name="Tapia R."/>
            <person name="Land M."/>
            <person name="Hauser L."/>
            <person name="Kyrpides N."/>
            <person name="Kozubal M."/>
            <person name="Macur R.E."/>
            <person name="Jay Z."/>
            <person name="Inskeep W."/>
            <person name="Woyke T."/>
        </authorList>
    </citation>
    <scope>NUCLEOTIDE SEQUENCE [LARGE SCALE GENOMIC DNA]</scope>
    <source>
        <strain evidence="2 3">MK1</strain>
    </source>
</reference>
<dbReference type="RefSeq" id="WP_009075226.1">
    <property type="nucleotide sequence ID" value="NZ_JH597770.1"/>
</dbReference>
<keyword evidence="1" id="KW-0812">Transmembrane</keyword>
<dbReference type="HOGENOM" id="CLU_663271_0_0_2"/>
<accession>H2C8Y9</accession>
<keyword evidence="1" id="KW-0472">Membrane</keyword>
<dbReference type="OrthoDB" id="34657at2157"/>
<dbReference type="Proteomes" id="UP000003980">
    <property type="component" value="Unassembled WGS sequence"/>
</dbReference>
<evidence type="ECO:0000313" key="3">
    <source>
        <dbReference type="Proteomes" id="UP000003980"/>
    </source>
</evidence>
<gene>
    <name evidence="2" type="ORF">MetMK1DRAFT_00030580</name>
</gene>